<evidence type="ECO:0000313" key="3">
    <source>
        <dbReference type="Proteomes" id="UP000308652"/>
    </source>
</evidence>
<proteinExistence type="predicted"/>
<dbReference type="Proteomes" id="UP000308652">
    <property type="component" value="Unassembled WGS sequence"/>
</dbReference>
<evidence type="ECO:0000256" key="1">
    <source>
        <dbReference type="SAM" id="Phobius"/>
    </source>
</evidence>
<feature type="non-terminal residue" evidence="2">
    <location>
        <position position="220"/>
    </location>
</feature>
<feature type="transmembrane region" description="Helical" evidence="1">
    <location>
        <begin position="123"/>
        <end position="141"/>
    </location>
</feature>
<name>A0A5C3LZL8_9AGAR</name>
<accession>A0A5C3LZL8</accession>
<sequence length="220" mass="25168">MIPLFRLDHLPPQKIFLKPISVDHYGNRGCADSTPEEYRYNWAASPPIVNPKLNELYHSLYIPARAGLPVHVVCGLPEDPSRRETVRIRLYEVLVGLCLRKSNTASSLHRLENASMRFEIPEMLVTLAVGLVALVLHPIIIRSSRPVRLERLQTLVTSIKEYTWIHPDVCIFVTTHLNDASNRQAAITGIITEMRRRPYVTKVTYGICFSFFHCIIVRIN</sequence>
<reference evidence="2 3" key="1">
    <citation type="journal article" date="2019" name="Nat. Ecol. Evol.">
        <title>Megaphylogeny resolves global patterns of mushroom evolution.</title>
        <authorList>
            <person name="Varga T."/>
            <person name="Krizsan K."/>
            <person name="Foldi C."/>
            <person name="Dima B."/>
            <person name="Sanchez-Garcia M."/>
            <person name="Sanchez-Ramirez S."/>
            <person name="Szollosi G.J."/>
            <person name="Szarkandi J.G."/>
            <person name="Papp V."/>
            <person name="Albert L."/>
            <person name="Andreopoulos W."/>
            <person name="Angelini C."/>
            <person name="Antonin V."/>
            <person name="Barry K.W."/>
            <person name="Bougher N.L."/>
            <person name="Buchanan P."/>
            <person name="Buyck B."/>
            <person name="Bense V."/>
            <person name="Catcheside P."/>
            <person name="Chovatia M."/>
            <person name="Cooper J."/>
            <person name="Damon W."/>
            <person name="Desjardin D."/>
            <person name="Finy P."/>
            <person name="Geml J."/>
            <person name="Haridas S."/>
            <person name="Hughes K."/>
            <person name="Justo A."/>
            <person name="Karasinski D."/>
            <person name="Kautmanova I."/>
            <person name="Kiss B."/>
            <person name="Kocsube S."/>
            <person name="Kotiranta H."/>
            <person name="LaButti K.M."/>
            <person name="Lechner B.E."/>
            <person name="Liimatainen K."/>
            <person name="Lipzen A."/>
            <person name="Lukacs Z."/>
            <person name="Mihaltcheva S."/>
            <person name="Morgado L.N."/>
            <person name="Niskanen T."/>
            <person name="Noordeloos M.E."/>
            <person name="Ohm R.A."/>
            <person name="Ortiz-Santana B."/>
            <person name="Ovrebo C."/>
            <person name="Racz N."/>
            <person name="Riley R."/>
            <person name="Savchenko A."/>
            <person name="Shiryaev A."/>
            <person name="Soop K."/>
            <person name="Spirin V."/>
            <person name="Szebenyi C."/>
            <person name="Tomsovsky M."/>
            <person name="Tulloss R.E."/>
            <person name="Uehling J."/>
            <person name="Grigoriev I.V."/>
            <person name="Vagvolgyi C."/>
            <person name="Papp T."/>
            <person name="Martin F.M."/>
            <person name="Miettinen O."/>
            <person name="Hibbett D.S."/>
            <person name="Nagy L.G."/>
        </authorList>
    </citation>
    <scope>NUCLEOTIDE SEQUENCE [LARGE SCALE GENOMIC DNA]</scope>
    <source>
        <strain evidence="2 3">CBS 166.37</strain>
    </source>
</reference>
<keyword evidence="3" id="KW-1185">Reference proteome</keyword>
<dbReference type="STRING" id="68775.A0A5C3LZL8"/>
<evidence type="ECO:0000313" key="2">
    <source>
        <dbReference type="EMBL" id="TFK34231.1"/>
    </source>
</evidence>
<gene>
    <name evidence="2" type="ORF">BDQ12DRAFT_613887</name>
</gene>
<keyword evidence="1" id="KW-0812">Transmembrane</keyword>
<organism evidence="2 3">
    <name type="scientific">Crucibulum laeve</name>
    <dbReference type="NCBI Taxonomy" id="68775"/>
    <lineage>
        <taxon>Eukaryota</taxon>
        <taxon>Fungi</taxon>
        <taxon>Dikarya</taxon>
        <taxon>Basidiomycota</taxon>
        <taxon>Agaricomycotina</taxon>
        <taxon>Agaricomycetes</taxon>
        <taxon>Agaricomycetidae</taxon>
        <taxon>Agaricales</taxon>
        <taxon>Agaricineae</taxon>
        <taxon>Nidulariaceae</taxon>
        <taxon>Crucibulum</taxon>
    </lineage>
</organism>
<protein>
    <submittedName>
        <fullName evidence="2">Uncharacterized protein</fullName>
    </submittedName>
</protein>
<dbReference type="AlphaFoldDB" id="A0A5C3LZL8"/>
<keyword evidence="1" id="KW-0472">Membrane</keyword>
<dbReference type="OrthoDB" id="3229878at2759"/>
<keyword evidence="1" id="KW-1133">Transmembrane helix</keyword>
<dbReference type="EMBL" id="ML213635">
    <property type="protein sequence ID" value="TFK34231.1"/>
    <property type="molecule type" value="Genomic_DNA"/>
</dbReference>